<evidence type="ECO:0000256" key="1">
    <source>
        <dbReference type="ARBA" id="ARBA00009437"/>
    </source>
</evidence>
<dbReference type="SUPFAM" id="SSF53850">
    <property type="entry name" value="Periplasmic binding protein-like II"/>
    <property type="match status" value="1"/>
</dbReference>
<dbReference type="AlphaFoldDB" id="A0A917BZ49"/>
<dbReference type="RefSeq" id="WP_189022024.1">
    <property type="nucleotide sequence ID" value="NZ_BMKR01000002.1"/>
</dbReference>
<dbReference type="Pfam" id="PF03466">
    <property type="entry name" value="LysR_substrate"/>
    <property type="match status" value="1"/>
</dbReference>
<dbReference type="SUPFAM" id="SSF46785">
    <property type="entry name" value="Winged helix' DNA-binding domain"/>
    <property type="match status" value="1"/>
</dbReference>
<dbReference type="Pfam" id="PF00126">
    <property type="entry name" value="HTH_1"/>
    <property type="match status" value="1"/>
</dbReference>
<dbReference type="GO" id="GO:0000976">
    <property type="term" value="F:transcription cis-regulatory region binding"/>
    <property type="evidence" value="ECO:0007669"/>
    <property type="project" value="TreeGrafter"/>
</dbReference>
<evidence type="ECO:0000313" key="7">
    <source>
        <dbReference type="Proteomes" id="UP000637643"/>
    </source>
</evidence>
<evidence type="ECO:0000256" key="4">
    <source>
        <dbReference type="ARBA" id="ARBA00023163"/>
    </source>
</evidence>
<evidence type="ECO:0000259" key="5">
    <source>
        <dbReference type="PROSITE" id="PS50931"/>
    </source>
</evidence>
<gene>
    <name evidence="6" type="ORF">GCM10010912_04950</name>
</gene>
<dbReference type="PROSITE" id="PS50931">
    <property type="entry name" value="HTH_LYSR"/>
    <property type="match status" value="1"/>
</dbReference>
<dbReference type="EMBL" id="BMKR01000002">
    <property type="protein sequence ID" value="GGF62808.1"/>
    <property type="molecule type" value="Genomic_DNA"/>
</dbReference>
<feature type="domain" description="HTH lysR-type" evidence="5">
    <location>
        <begin position="1"/>
        <end position="58"/>
    </location>
</feature>
<comment type="caution">
    <text evidence="6">The sequence shown here is derived from an EMBL/GenBank/DDBJ whole genome shotgun (WGS) entry which is preliminary data.</text>
</comment>
<comment type="similarity">
    <text evidence="1">Belongs to the LysR transcriptional regulatory family.</text>
</comment>
<dbReference type="PANTHER" id="PTHR30126">
    <property type="entry name" value="HTH-TYPE TRANSCRIPTIONAL REGULATOR"/>
    <property type="match status" value="1"/>
</dbReference>
<dbReference type="InterPro" id="IPR005119">
    <property type="entry name" value="LysR_subst-bd"/>
</dbReference>
<reference evidence="6" key="2">
    <citation type="submission" date="2020-09" db="EMBL/GenBank/DDBJ databases">
        <authorList>
            <person name="Sun Q."/>
            <person name="Zhou Y."/>
        </authorList>
    </citation>
    <scope>NUCLEOTIDE SEQUENCE</scope>
    <source>
        <strain evidence="6">CGMCC 1.16134</strain>
    </source>
</reference>
<keyword evidence="2" id="KW-0805">Transcription regulation</keyword>
<keyword evidence="7" id="KW-1185">Reference proteome</keyword>
<sequence length="297" mass="32996">MNIMKLQIVVLIEKYKKVTDVAAELGVKQPTVSFHMKNLENELGTSLFQYRSGRVLLTDAGRALHQYAVKIVALAAEAERSVKQLSSPAQGQLELEAGFVPGTYFLPKILSLFMKLHPGIDVQLSVQPDAVLRERLRSRESQLAVLHNIDGTDESFTYQQIGEDEMVLIFAPGHHFEGVRGLTPEQLAREPWIQHSAGSSLRGAADSWAQLNHVRLWNRAELSSPEAVKRMIGEGGYVGLFSKAGIEQEVIQGLLCYASLPGHLPERSGFVLAWRKDYTLSPVQESFAELLTESAYL</sequence>
<accession>A0A917BZ49</accession>
<keyword evidence="4" id="KW-0804">Transcription</keyword>
<evidence type="ECO:0000256" key="3">
    <source>
        <dbReference type="ARBA" id="ARBA00023125"/>
    </source>
</evidence>
<dbReference type="Gene3D" id="3.40.190.290">
    <property type="match status" value="1"/>
</dbReference>
<dbReference type="Proteomes" id="UP000637643">
    <property type="component" value="Unassembled WGS sequence"/>
</dbReference>
<dbReference type="InterPro" id="IPR036390">
    <property type="entry name" value="WH_DNA-bd_sf"/>
</dbReference>
<dbReference type="PANTHER" id="PTHR30126:SF39">
    <property type="entry name" value="HTH-TYPE TRANSCRIPTIONAL REGULATOR CYSL"/>
    <property type="match status" value="1"/>
</dbReference>
<organism evidence="6 7">
    <name type="scientific">Paenibacillus albidus</name>
    <dbReference type="NCBI Taxonomy" id="2041023"/>
    <lineage>
        <taxon>Bacteria</taxon>
        <taxon>Bacillati</taxon>
        <taxon>Bacillota</taxon>
        <taxon>Bacilli</taxon>
        <taxon>Bacillales</taxon>
        <taxon>Paenibacillaceae</taxon>
        <taxon>Paenibacillus</taxon>
    </lineage>
</organism>
<name>A0A917BZ49_9BACL</name>
<dbReference type="Gene3D" id="1.10.10.10">
    <property type="entry name" value="Winged helix-like DNA-binding domain superfamily/Winged helix DNA-binding domain"/>
    <property type="match status" value="1"/>
</dbReference>
<dbReference type="GO" id="GO:0003700">
    <property type="term" value="F:DNA-binding transcription factor activity"/>
    <property type="evidence" value="ECO:0007669"/>
    <property type="project" value="InterPro"/>
</dbReference>
<dbReference type="InterPro" id="IPR036388">
    <property type="entry name" value="WH-like_DNA-bd_sf"/>
</dbReference>
<protein>
    <submittedName>
        <fullName evidence="6">LysR family transcriptional regulator</fullName>
    </submittedName>
</protein>
<proteinExistence type="inferred from homology"/>
<keyword evidence="3" id="KW-0238">DNA-binding</keyword>
<dbReference type="InterPro" id="IPR000847">
    <property type="entry name" value="LysR_HTH_N"/>
</dbReference>
<evidence type="ECO:0000256" key="2">
    <source>
        <dbReference type="ARBA" id="ARBA00023015"/>
    </source>
</evidence>
<reference evidence="6" key="1">
    <citation type="journal article" date="2014" name="Int. J. Syst. Evol. Microbiol.">
        <title>Complete genome sequence of Corynebacterium casei LMG S-19264T (=DSM 44701T), isolated from a smear-ripened cheese.</title>
        <authorList>
            <consortium name="US DOE Joint Genome Institute (JGI-PGF)"/>
            <person name="Walter F."/>
            <person name="Albersmeier A."/>
            <person name="Kalinowski J."/>
            <person name="Ruckert C."/>
        </authorList>
    </citation>
    <scope>NUCLEOTIDE SEQUENCE</scope>
    <source>
        <strain evidence="6">CGMCC 1.16134</strain>
    </source>
</reference>
<evidence type="ECO:0000313" key="6">
    <source>
        <dbReference type="EMBL" id="GGF62808.1"/>
    </source>
</evidence>